<accession>X1RY79</accession>
<organism evidence="1">
    <name type="scientific">marine sediment metagenome</name>
    <dbReference type="NCBI Taxonomy" id="412755"/>
    <lineage>
        <taxon>unclassified sequences</taxon>
        <taxon>metagenomes</taxon>
        <taxon>ecological metagenomes</taxon>
    </lineage>
</organism>
<sequence length="93" mass="10401">MRPEDPSDADKISAGVLRSLQLTGYDYPIRKLRRSGDIRCVTLPLQVRSFLALECGDWLMFGEGSWPGLVAFFKLTAERYQTLVAAGHKEVGQ</sequence>
<name>X1RY79_9ZZZZ</name>
<dbReference type="EMBL" id="BARW01002150">
    <property type="protein sequence ID" value="GAI68155.1"/>
    <property type="molecule type" value="Genomic_DNA"/>
</dbReference>
<comment type="caution">
    <text evidence="1">The sequence shown here is derived from an EMBL/GenBank/DDBJ whole genome shotgun (WGS) entry which is preliminary data.</text>
</comment>
<evidence type="ECO:0000313" key="1">
    <source>
        <dbReference type="EMBL" id="GAI68155.1"/>
    </source>
</evidence>
<gene>
    <name evidence="1" type="ORF">S12H4_06209</name>
</gene>
<proteinExistence type="predicted"/>
<reference evidence="1" key="1">
    <citation type="journal article" date="2014" name="Front. Microbiol.">
        <title>High frequency of phylogenetically diverse reductive dehalogenase-homologous genes in deep subseafloor sedimentary metagenomes.</title>
        <authorList>
            <person name="Kawai M."/>
            <person name="Futagami T."/>
            <person name="Toyoda A."/>
            <person name="Takaki Y."/>
            <person name="Nishi S."/>
            <person name="Hori S."/>
            <person name="Arai W."/>
            <person name="Tsubouchi T."/>
            <person name="Morono Y."/>
            <person name="Uchiyama I."/>
            <person name="Ito T."/>
            <person name="Fujiyama A."/>
            <person name="Inagaki F."/>
            <person name="Takami H."/>
        </authorList>
    </citation>
    <scope>NUCLEOTIDE SEQUENCE</scope>
    <source>
        <strain evidence="1">Expedition CK06-06</strain>
    </source>
</reference>
<dbReference type="AlphaFoldDB" id="X1RY79"/>
<protein>
    <submittedName>
        <fullName evidence="1">Uncharacterized protein</fullName>
    </submittedName>
</protein>